<dbReference type="SFLD" id="SFLDG01129">
    <property type="entry name" value="C1.5:_HAD__Beta-PGM__Phosphata"/>
    <property type="match status" value="1"/>
</dbReference>
<dbReference type="EMBL" id="JACHIV010000001">
    <property type="protein sequence ID" value="MBB5071502.1"/>
    <property type="molecule type" value="Genomic_DNA"/>
</dbReference>
<name>A0A840NQW5_9PSEU</name>
<evidence type="ECO:0000256" key="3">
    <source>
        <dbReference type="ARBA" id="ARBA00022842"/>
    </source>
</evidence>
<dbReference type="PANTHER" id="PTHR46470:SF4">
    <property type="entry name" value="5-AMINO-6-(5-PHOSPHO-D-RIBITYLAMINO)URACIL PHOSPHATASE YIGB"/>
    <property type="match status" value="1"/>
</dbReference>
<evidence type="ECO:0000256" key="1">
    <source>
        <dbReference type="ARBA" id="ARBA00001946"/>
    </source>
</evidence>
<evidence type="ECO:0000313" key="6">
    <source>
        <dbReference type="Proteomes" id="UP000580474"/>
    </source>
</evidence>
<dbReference type="SUPFAM" id="SSF56784">
    <property type="entry name" value="HAD-like"/>
    <property type="match status" value="1"/>
</dbReference>
<dbReference type="InterPro" id="IPR006439">
    <property type="entry name" value="HAD-SF_hydro_IA"/>
</dbReference>
<dbReference type="NCBIfam" id="TIGR01509">
    <property type="entry name" value="HAD-SF-IA-v3"/>
    <property type="match status" value="1"/>
</dbReference>
<evidence type="ECO:0000256" key="4">
    <source>
        <dbReference type="SAM" id="MobiDB-lite"/>
    </source>
</evidence>
<dbReference type="Proteomes" id="UP000580474">
    <property type="component" value="Unassembled WGS sequence"/>
</dbReference>
<evidence type="ECO:0000313" key="5">
    <source>
        <dbReference type="EMBL" id="MBB5071502.1"/>
    </source>
</evidence>
<keyword evidence="2 5" id="KW-0378">Hydrolase</keyword>
<feature type="region of interest" description="Disordered" evidence="4">
    <location>
        <begin position="247"/>
        <end position="267"/>
    </location>
</feature>
<protein>
    <submittedName>
        <fullName evidence="5">Putative hydrolase of the HAD superfamily</fullName>
    </submittedName>
</protein>
<dbReference type="Gene3D" id="1.20.120.710">
    <property type="entry name" value="Haloacid dehalogenase hydrolase-like domain"/>
    <property type="match status" value="1"/>
</dbReference>
<comment type="cofactor">
    <cofactor evidence="1">
        <name>Mg(2+)</name>
        <dbReference type="ChEBI" id="CHEBI:18420"/>
    </cofactor>
</comment>
<reference evidence="5 6" key="1">
    <citation type="submission" date="2020-08" db="EMBL/GenBank/DDBJ databases">
        <title>Sequencing the genomes of 1000 actinobacteria strains.</title>
        <authorList>
            <person name="Klenk H.-P."/>
        </authorList>
    </citation>
    <scope>NUCLEOTIDE SEQUENCE [LARGE SCALE GENOMIC DNA]</scope>
    <source>
        <strain evidence="5 6">DSM 45582</strain>
    </source>
</reference>
<dbReference type="InterPro" id="IPR023214">
    <property type="entry name" value="HAD_sf"/>
</dbReference>
<dbReference type="AlphaFoldDB" id="A0A840NQW5"/>
<dbReference type="GO" id="GO:0044281">
    <property type="term" value="P:small molecule metabolic process"/>
    <property type="evidence" value="ECO:0007669"/>
    <property type="project" value="UniProtKB-ARBA"/>
</dbReference>
<dbReference type="Gene3D" id="3.40.50.1000">
    <property type="entry name" value="HAD superfamily/HAD-like"/>
    <property type="match status" value="1"/>
</dbReference>
<dbReference type="PRINTS" id="PR00413">
    <property type="entry name" value="HADHALOGNASE"/>
</dbReference>
<dbReference type="PANTHER" id="PTHR46470">
    <property type="entry name" value="N-ACYLNEURAMINATE-9-PHOSPHATASE"/>
    <property type="match status" value="1"/>
</dbReference>
<gene>
    <name evidence="5" type="ORF">BJ969_004590</name>
</gene>
<dbReference type="Pfam" id="PF00702">
    <property type="entry name" value="Hydrolase"/>
    <property type="match status" value="1"/>
</dbReference>
<keyword evidence="6" id="KW-1185">Reference proteome</keyword>
<dbReference type="GO" id="GO:0016787">
    <property type="term" value="F:hydrolase activity"/>
    <property type="evidence" value="ECO:0007669"/>
    <property type="project" value="UniProtKB-KW"/>
</dbReference>
<organism evidence="5 6">
    <name type="scientific">Saccharopolyspora gloriosae</name>
    <dbReference type="NCBI Taxonomy" id="455344"/>
    <lineage>
        <taxon>Bacteria</taxon>
        <taxon>Bacillati</taxon>
        <taxon>Actinomycetota</taxon>
        <taxon>Actinomycetes</taxon>
        <taxon>Pseudonocardiales</taxon>
        <taxon>Pseudonocardiaceae</taxon>
        <taxon>Saccharopolyspora</taxon>
    </lineage>
</organism>
<dbReference type="InterPro" id="IPR051400">
    <property type="entry name" value="HAD-like_hydrolase"/>
</dbReference>
<dbReference type="NCBIfam" id="TIGR01549">
    <property type="entry name" value="HAD-SF-IA-v1"/>
    <property type="match status" value="1"/>
</dbReference>
<proteinExistence type="predicted"/>
<dbReference type="SFLD" id="SFLDS00003">
    <property type="entry name" value="Haloacid_Dehalogenase"/>
    <property type="match status" value="1"/>
</dbReference>
<sequence>MTSAPHPPTTPEPGRIKAVCLDIDDTLLDNAASSRLGLRALIGNDAAWPVWRHTTEDHYERYVAGEVDFATMCVERTRAFFAAFGEQISDAEAAAREDYRMAAMQAAWRLFDDALPCLEWMRASGLQLAVITNAPSAYQRKKISHTGLAGAFDSMLISGELGVAKPDPRIFHAACESLDAAPHEVVHVGDRLDTDALGAADAGLHGVWLNRSGTEHAPPDGVSMITSLAELPELLVCDLPFAPEIPAQHAPGDPAPRETTRIGALTR</sequence>
<accession>A0A840NQW5</accession>
<keyword evidence="3" id="KW-0460">Magnesium</keyword>
<dbReference type="InterPro" id="IPR036412">
    <property type="entry name" value="HAD-like_sf"/>
</dbReference>
<dbReference type="RefSeq" id="WP_343071553.1">
    <property type="nucleotide sequence ID" value="NZ_JACHIV010000001.1"/>
</dbReference>
<evidence type="ECO:0000256" key="2">
    <source>
        <dbReference type="ARBA" id="ARBA00022801"/>
    </source>
</evidence>
<comment type="caution">
    <text evidence="5">The sequence shown here is derived from an EMBL/GenBank/DDBJ whole genome shotgun (WGS) entry which is preliminary data.</text>
</comment>